<dbReference type="PROSITE" id="PS50109">
    <property type="entry name" value="HIS_KIN"/>
    <property type="match status" value="1"/>
</dbReference>
<evidence type="ECO:0000256" key="3">
    <source>
        <dbReference type="ARBA" id="ARBA00012438"/>
    </source>
</evidence>
<evidence type="ECO:0000313" key="18">
    <source>
        <dbReference type="Proteomes" id="UP001162891"/>
    </source>
</evidence>
<dbReference type="InterPro" id="IPR005467">
    <property type="entry name" value="His_kinase_dom"/>
</dbReference>
<dbReference type="InterPro" id="IPR050351">
    <property type="entry name" value="BphY/WalK/GraS-like"/>
</dbReference>
<protein>
    <recommendedName>
        <fullName evidence="3">histidine kinase</fullName>
        <ecNumber evidence="3">2.7.13.3</ecNumber>
    </recommendedName>
</protein>
<dbReference type="SUPFAM" id="SSF47384">
    <property type="entry name" value="Homodimeric domain of signal transducing histidine kinase"/>
    <property type="match status" value="1"/>
</dbReference>
<dbReference type="Gene3D" id="3.30.450.20">
    <property type="entry name" value="PAS domain"/>
    <property type="match status" value="1"/>
</dbReference>
<dbReference type="EC" id="2.7.13.3" evidence="3"/>
<evidence type="ECO:0000256" key="12">
    <source>
        <dbReference type="ARBA" id="ARBA00023136"/>
    </source>
</evidence>
<accession>A0ABM7X008</accession>
<dbReference type="InterPro" id="IPR000014">
    <property type="entry name" value="PAS"/>
</dbReference>
<proteinExistence type="predicted"/>
<reference evidence="18" key="1">
    <citation type="journal article" date="2022" name="Int. J. Syst. Evol. Microbiol.">
        <title>Anaeromyxobacter oryzae sp. nov., Anaeromyxobacter diazotrophicus sp. nov. and Anaeromyxobacter paludicola sp. nov., isolated from paddy soils.</title>
        <authorList>
            <person name="Itoh H."/>
            <person name="Xu Z."/>
            <person name="Mise K."/>
            <person name="Masuda Y."/>
            <person name="Ushijima N."/>
            <person name="Hayakawa C."/>
            <person name="Shiratori Y."/>
            <person name="Senoo K."/>
        </authorList>
    </citation>
    <scope>NUCLEOTIDE SEQUENCE [LARGE SCALE GENOMIC DNA]</scope>
    <source>
        <strain evidence="18">Red232</strain>
    </source>
</reference>
<evidence type="ECO:0000256" key="11">
    <source>
        <dbReference type="ARBA" id="ARBA00023012"/>
    </source>
</evidence>
<keyword evidence="9" id="KW-0067">ATP-binding</keyword>
<feature type="domain" description="Histidine kinase" evidence="14">
    <location>
        <begin position="165"/>
        <end position="383"/>
    </location>
</feature>
<evidence type="ECO:0000256" key="6">
    <source>
        <dbReference type="ARBA" id="ARBA00022692"/>
    </source>
</evidence>
<dbReference type="InterPro" id="IPR004358">
    <property type="entry name" value="Sig_transdc_His_kin-like_C"/>
</dbReference>
<comment type="catalytic activity">
    <reaction evidence="1">
        <text>ATP + protein L-histidine = ADP + protein N-phospho-L-histidine.</text>
        <dbReference type="EC" id="2.7.13.3"/>
    </reaction>
</comment>
<feature type="compositionally biased region" description="Polar residues" evidence="13">
    <location>
        <begin position="363"/>
        <end position="377"/>
    </location>
</feature>
<dbReference type="CDD" id="cd00082">
    <property type="entry name" value="HisKA"/>
    <property type="match status" value="1"/>
</dbReference>
<evidence type="ECO:0000256" key="2">
    <source>
        <dbReference type="ARBA" id="ARBA00004141"/>
    </source>
</evidence>
<dbReference type="Pfam" id="PF02518">
    <property type="entry name" value="HATPase_c"/>
    <property type="match status" value="1"/>
</dbReference>
<feature type="domain" description="PAC" evidence="16">
    <location>
        <begin position="89"/>
        <end position="141"/>
    </location>
</feature>
<dbReference type="PROSITE" id="PS50112">
    <property type="entry name" value="PAS"/>
    <property type="match status" value="1"/>
</dbReference>
<dbReference type="SUPFAM" id="SSF55785">
    <property type="entry name" value="PYP-like sensor domain (PAS domain)"/>
    <property type="match status" value="1"/>
</dbReference>
<dbReference type="SMART" id="SM00091">
    <property type="entry name" value="PAS"/>
    <property type="match status" value="1"/>
</dbReference>
<dbReference type="EMBL" id="AP025591">
    <property type="protein sequence ID" value="BDG05133.1"/>
    <property type="molecule type" value="Genomic_DNA"/>
</dbReference>
<dbReference type="NCBIfam" id="TIGR00229">
    <property type="entry name" value="sensory_box"/>
    <property type="match status" value="1"/>
</dbReference>
<dbReference type="Pfam" id="PF00512">
    <property type="entry name" value="HisKA"/>
    <property type="match status" value="1"/>
</dbReference>
<comment type="subcellular location">
    <subcellularLocation>
        <location evidence="2">Membrane</location>
        <topology evidence="2">Multi-pass membrane protein</topology>
    </subcellularLocation>
</comment>
<dbReference type="SMART" id="SM00387">
    <property type="entry name" value="HATPase_c"/>
    <property type="match status" value="1"/>
</dbReference>
<keyword evidence="18" id="KW-1185">Reference proteome</keyword>
<evidence type="ECO:0000256" key="7">
    <source>
        <dbReference type="ARBA" id="ARBA00022741"/>
    </source>
</evidence>
<evidence type="ECO:0000256" key="10">
    <source>
        <dbReference type="ARBA" id="ARBA00022989"/>
    </source>
</evidence>
<feature type="domain" description="PAS" evidence="15">
    <location>
        <begin position="30"/>
        <end position="67"/>
    </location>
</feature>
<evidence type="ECO:0000256" key="4">
    <source>
        <dbReference type="ARBA" id="ARBA00022553"/>
    </source>
</evidence>
<dbReference type="InterPro" id="IPR000700">
    <property type="entry name" value="PAS-assoc_C"/>
</dbReference>
<keyword evidence="8" id="KW-0418">Kinase</keyword>
<evidence type="ECO:0000313" key="17">
    <source>
        <dbReference type="EMBL" id="BDG05133.1"/>
    </source>
</evidence>
<sequence length="391" mass="43607">MPLAHPLIPAAHADPDQFRLLVASVRDYAIFMLDPKGYIVTWNLGAERIKGYTESEIVGSHFSVFYPAEDNAAGKPDWELAEAERLGRFEDEGWRLRKDGSRFWANVIITALRDPGGVLRGFGKVTRDLTARREAEETARRLAAEQAARSMAEKTERYQRDLLAILGHDLRNCLSVIVTAGEMNRLQAENEKIRRRATQVVSTAKRMRHIIHSIIDYTYAQREGVPIVPREGADFHGVCERVLQEFRTLHPQRLILYEAEGNPLGTWDEGRLEQVVQNLLGNALKYSPPDSTVSVRWAREGDHVNGALVLSVHNEGPPIPPELVAHMFEPFRSGERLATSDDGSMGLGLFIVREIVRAHGGETSAQSDAEHGTTFTVTLPPRSPAGARPSQ</sequence>
<dbReference type="PROSITE" id="PS50113">
    <property type="entry name" value="PAC"/>
    <property type="match status" value="1"/>
</dbReference>
<evidence type="ECO:0000259" key="14">
    <source>
        <dbReference type="PROSITE" id="PS50109"/>
    </source>
</evidence>
<dbReference type="Gene3D" id="1.10.287.130">
    <property type="match status" value="1"/>
</dbReference>
<dbReference type="Proteomes" id="UP001162891">
    <property type="component" value="Chromosome"/>
</dbReference>
<keyword evidence="12" id="KW-0472">Membrane</keyword>
<name>A0ABM7X008_9BACT</name>
<dbReference type="CDD" id="cd00075">
    <property type="entry name" value="HATPase"/>
    <property type="match status" value="1"/>
</dbReference>
<feature type="region of interest" description="Disordered" evidence="13">
    <location>
        <begin position="362"/>
        <end position="391"/>
    </location>
</feature>
<evidence type="ECO:0000259" key="16">
    <source>
        <dbReference type="PROSITE" id="PS50113"/>
    </source>
</evidence>
<organism evidence="17 18">
    <name type="scientific">Anaeromyxobacter oryzae</name>
    <dbReference type="NCBI Taxonomy" id="2918170"/>
    <lineage>
        <taxon>Bacteria</taxon>
        <taxon>Pseudomonadati</taxon>
        <taxon>Myxococcota</taxon>
        <taxon>Myxococcia</taxon>
        <taxon>Myxococcales</taxon>
        <taxon>Cystobacterineae</taxon>
        <taxon>Anaeromyxobacteraceae</taxon>
        <taxon>Anaeromyxobacter</taxon>
    </lineage>
</organism>
<keyword evidence="5" id="KW-0808">Transferase</keyword>
<dbReference type="InterPro" id="IPR003661">
    <property type="entry name" value="HisK_dim/P_dom"/>
</dbReference>
<evidence type="ECO:0000256" key="1">
    <source>
        <dbReference type="ARBA" id="ARBA00000085"/>
    </source>
</evidence>
<keyword evidence="4" id="KW-0597">Phosphoprotein</keyword>
<dbReference type="SMART" id="SM00388">
    <property type="entry name" value="HisKA"/>
    <property type="match status" value="1"/>
</dbReference>
<dbReference type="PANTHER" id="PTHR42878:SF7">
    <property type="entry name" value="SENSOR HISTIDINE KINASE GLRK"/>
    <property type="match status" value="1"/>
</dbReference>
<evidence type="ECO:0000256" key="5">
    <source>
        <dbReference type="ARBA" id="ARBA00022679"/>
    </source>
</evidence>
<dbReference type="PRINTS" id="PR00344">
    <property type="entry name" value="BCTRLSENSOR"/>
</dbReference>
<evidence type="ECO:0000256" key="13">
    <source>
        <dbReference type="SAM" id="MobiDB-lite"/>
    </source>
</evidence>
<dbReference type="SUPFAM" id="SSF55874">
    <property type="entry name" value="ATPase domain of HSP90 chaperone/DNA topoisomerase II/histidine kinase"/>
    <property type="match status" value="1"/>
</dbReference>
<dbReference type="Gene3D" id="3.30.565.10">
    <property type="entry name" value="Histidine kinase-like ATPase, C-terminal domain"/>
    <property type="match status" value="1"/>
</dbReference>
<keyword evidence="10" id="KW-1133">Transmembrane helix</keyword>
<dbReference type="InterPro" id="IPR036890">
    <property type="entry name" value="HATPase_C_sf"/>
</dbReference>
<evidence type="ECO:0000259" key="15">
    <source>
        <dbReference type="PROSITE" id="PS50112"/>
    </source>
</evidence>
<dbReference type="Pfam" id="PF13426">
    <property type="entry name" value="PAS_9"/>
    <property type="match status" value="1"/>
</dbReference>
<keyword evidence="11" id="KW-0902">Two-component regulatory system</keyword>
<keyword evidence="6" id="KW-0812">Transmembrane</keyword>
<dbReference type="InterPro" id="IPR036097">
    <property type="entry name" value="HisK_dim/P_sf"/>
</dbReference>
<gene>
    <name evidence="17" type="ORF">AMOR_41290</name>
</gene>
<evidence type="ECO:0000256" key="8">
    <source>
        <dbReference type="ARBA" id="ARBA00022777"/>
    </source>
</evidence>
<keyword evidence="7" id="KW-0547">Nucleotide-binding</keyword>
<evidence type="ECO:0000256" key="9">
    <source>
        <dbReference type="ARBA" id="ARBA00022840"/>
    </source>
</evidence>
<dbReference type="CDD" id="cd00130">
    <property type="entry name" value="PAS"/>
    <property type="match status" value="1"/>
</dbReference>
<dbReference type="PANTHER" id="PTHR42878">
    <property type="entry name" value="TWO-COMPONENT HISTIDINE KINASE"/>
    <property type="match status" value="1"/>
</dbReference>
<dbReference type="InterPro" id="IPR003594">
    <property type="entry name" value="HATPase_dom"/>
</dbReference>
<dbReference type="InterPro" id="IPR035965">
    <property type="entry name" value="PAS-like_dom_sf"/>
</dbReference>